<keyword evidence="1" id="KW-1133">Transmembrane helix</keyword>
<keyword evidence="1" id="KW-0472">Membrane</keyword>
<dbReference type="Proteomes" id="UP001165363">
    <property type="component" value="Unassembled WGS sequence"/>
</dbReference>
<evidence type="ECO:0000313" key="3">
    <source>
        <dbReference type="Proteomes" id="UP001165363"/>
    </source>
</evidence>
<feature type="transmembrane region" description="Helical" evidence="1">
    <location>
        <begin position="24"/>
        <end position="42"/>
    </location>
</feature>
<sequence>MADDAGQEPRETAREGIDYQKLSNPAYLVILVFAVPVFFFFAARGDDARGFVAALSLSAVLGVAAILRPHSGQLMYWMALLAMAVSHGLLVMLVPWPQQYHGAGIVFAPLVILDMYAWARLLLAMVRLHSA</sequence>
<accession>A0ABT0RP58</accession>
<protein>
    <recommendedName>
        <fullName evidence="4">Transmembrane protein</fullName>
    </recommendedName>
</protein>
<keyword evidence="1" id="KW-0812">Transmembrane</keyword>
<gene>
    <name evidence="2" type="ORF">LZ536_11005</name>
</gene>
<organism evidence="2 3">
    <name type="scientific">Sphingomonas alba</name>
    <dbReference type="NCBI Taxonomy" id="2908208"/>
    <lineage>
        <taxon>Bacteria</taxon>
        <taxon>Pseudomonadati</taxon>
        <taxon>Pseudomonadota</taxon>
        <taxon>Alphaproteobacteria</taxon>
        <taxon>Sphingomonadales</taxon>
        <taxon>Sphingomonadaceae</taxon>
        <taxon>Sphingomonas</taxon>
    </lineage>
</organism>
<proteinExistence type="predicted"/>
<dbReference type="EMBL" id="JAMGBD010000002">
    <property type="protein sequence ID" value="MCL6684421.1"/>
    <property type="molecule type" value="Genomic_DNA"/>
</dbReference>
<comment type="caution">
    <text evidence="2">The sequence shown here is derived from an EMBL/GenBank/DDBJ whole genome shotgun (WGS) entry which is preliminary data.</text>
</comment>
<feature type="transmembrane region" description="Helical" evidence="1">
    <location>
        <begin position="100"/>
        <end position="119"/>
    </location>
</feature>
<feature type="transmembrane region" description="Helical" evidence="1">
    <location>
        <begin position="74"/>
        <end position="94"/>
    </location>
</feature>
<reference evidence="2" key="1">
    <citation type="submission" date="2022-05" db="EMBL/GenBank/DDBJ databases">
        <authorList>
            <person name="Jo J.-H."/>
            <person name="Im W.-T."/>
        </authorList>
    </citation>
    <scope>NUCLEOTIDE SEQUENCE</scope>
    <source>
        <strain evidence="2">SE158</strain>
    </source>
</reference>
<feature type="transmembrane region" description="Helical" evidence="1">
    <location>
        <begin position="48"/>
        <end position="67"/>
    </location>
</feature>
<evidence type="ECO:0000313" key="2">
    <source>
        <dbReference type="EMBL" id="MCL6684421.1"/>
    </source>
</evidence>
<dbReference type="RefSeq" id="WP_249848833.1">
    <property type="nucleotide sequence ID" value="NZ_JAMGBD010000002.1"/>
</dbReference>
<name>A0ABT0RP58_9SPHN</name>
<evidence type="ECO:0000256" key="1">
    <source>
        <dbReference type="SAM" id="Phobius"/>
    </source>
</evidence>
<evidence type="ECO:0008006" key="4">
    <source>
        <dbReference type="Google" id="ProtNLM"/>
    </source>
</evidence>
<keyword evidence="3" id="KW-1185">Reference proteome</keyword>